<dbReference type="InterPro" id="IPR047865">
    <property type="entry name" value="Ribosomal_uL10_bac_type"/>
</dbReference>
<comment type="similarity">
    <text evidence="1 5">Belongs to the universal ribosomal protein uL10 family.</text>
</comment>
<dbReference type="NCBIfam" id="NF000955">
    <property type="entry name" value="PRK00099.1-1"/>
    <property type="match status" value="1"/>
</dbReference>
<evidence type="ECO:0000256" key="4">
    <source>
        <dbReference type="ARBA" id="ARBA00035202"/>
    </source>
</evidence>
<dbReference type="STRING" id="1802401.A3B21_01785"/>
<dbReference type="Gene3D" id="3.30.70.1730">
    <property type="match status" value="1"/>
</dbReference>
<evidence type="ECO:0000256" key="3">
    <source>
        <dbReference type="ARBA" id="ARBA00023274"/>
    </source>
</evidence>
<name>A0A1F7UPB6_9BACT</name>
<comment type="caution">
    <text evidence="6">The sequence shown here is derived from an EMBL/GenBank/DDBJ whole genome shotgun (WGS) entry which is preliminary data.</text>
</comment>
<keyword evidence="5" id="KW-0694">RNA-binding</keyword>
<comment type="subunit">
    <text evidence="5">Part of the ribosomal stalk of the 50S ribosomal subunit. The N-terminus interacts with L11 and the large rRNA to form the base of the stalk. The C-terminus forms an elongated spine to which L12 dimers bind in a sequential fashion forming a multimeric L10(L12)X complex.</text>
</comment>
<dbReference type="GO" id="GO:1990904">
    <property type="term" value="C:ribonucleoprotein complex"/>
    <property type="evidence" value="ECO:0007669"/>
    <property type="project" value="UniProtKB-KW"/>
</dbReference>
<dbReference type="InterPro" id="IPR001790">
    <property type="entry name" value="Ribosomal_uL10"/>
</dbReference>
<evidence type="ECO:0000256" key="2">
    <source>
        <dbReference type="ARBA" id="ARBA00022980"/>
    </source>
</evidence>
<reference evidence="6 7" key="1">
    <citation type="journal article" date="2016" name="Nat. Commun.">
        <title>Thousands of microbial genomes shed light on interconnected biogeochemical processes in an aquifer system.</title>
        <authorList>
            <person name="Anantharaman K."/>
            <person name="Brown C.T."/>
            <person name="Hug L.A."/>
            <person name="Sharon I."/>
            <person name="Castelle C.J."/>
            <person name="Probst A.J."/>
            <person name="Thomas B.C."/>
            <person name="Singh A."/>
            <person name="Wilkins M.J."/>
            <person name="Karaoz U."/>
            <person name="Brodie E.L."/>
            <person name="Williams K.H."/>
            <person name="Hubbard S.S."/>
            <person name="Banfield J.F."/>
        </authorList>
    </citation>
    <scope>NUCLEOTIDE SEQUENCE [LARGE SCALE GENOMIC DNA]</scope>
</reference>
<dbReference type="EMBL" id="MGEJ01000014">
    <property type="protein sequence ID" value="OGL80085.1"/>
    <property type="molecule type" value="Genomic_DNA"/>
</dbReference>
<dbReference type="Pfam" id="PF00466">
    <property type="entry name" value="Ribosomal_L10"/>
    <property type="match status" value="1"/>
</dbReference>
<protein>
    <recommendedName>
        <fullName evidence="4 5">Large ribosomal subunit protein uL10</fullName>
    </recommendedName>
</protein>
<dbReference type="GO" id="GO:0006412">
    <property type="term" value="P:translation"/>
    <property type="evidence" value="ECO:0007669"/>
    <property type="project" value="UniProtKB-UniRule"/>
</dbReference>
<dbReference type="Gene3D" id="6.10.250.290">
    <property type="match status" value="1"/>
</dbReference>
<evidence type="ECO:0000256" key="5">
    <source>
        <dbReference type="HAMAP-Rule" id="MF_00362"/>
    </source>
</evidence>
<keyword evidence="2 5" id="KW-0689">Ribosomal protein</keyword>
<evidence type="ECO:0000256" key="1">
    <source>
        <dbReference type="ARBA" id="ARBA00008889"/>
    </source>
</evidence>
<dbReference type="AlphaFoldDB" id="A0A1F7UPB6"/>
<gene>
    <name evidence="5" type="primary">rplJ</name>
    <name evidence="6" type="ORF">A3B21_01785</name>
</gene>
<dbReference type="InterPro" id="IPR022973">
    <property type="entry name" value="Ribosomal_uL10_bac"/>
</dbReference>
<organism evidence="6 7">
    <name type="scientific">Candidatus Uhrbacteria bacterium RIFCSPLOWO2_01_FULL_47_24</name>
    <dbReference type="NCBI Taxonomy" id="1802401"/>
    <lineage>
        <taxon>Bacteria</taxon>
        <taxon>Candidatus Uhriibacteriota</taxon>
    </lineage>
</organism>
<dbReference type="GO" id="GO:0005840">
    <property type="term" value="C:ribosome"/>
    <property type="evidence" value="ECO:0007669"/>
    <property type="project" value="UniProtKB-KW"/>
</dbReference>
<dbReference type="SUPFAM" id="SSF160369">
    <property type="entry name" value="Ribosomal protein L10-like"/>
    <property type="match status" value="1"/>
</dbReference>
<comment type="function">
    <text evidence="5">Forms part of the ribosomal stalk, playing a central role in the interaction of the ribosome with GTP-bound translation factors.</text>
</comment>
<dbReference type="Proteomes" id="UP000176897">
    <property type="component" value="Unassembled WGS sequence"/>
</dbReference>
<dbReference type="CDD" id="cd05797">
    <property type="entry name" value="Ribosomal_L10"/>
    <property type="match status" value="1"/>
</dbReference>
<keyword evidence="5" id="KW-0699">rRNA-binding</keyword>
<dbReference type="HAMAP" id="MF_00362">
    <property type="entry name" value="Ribosomal_uL10"/>
    <property type="match status" value="1"/>
</dbReference>
<dbReference type="InterPro" id="IPR043141">
    <property type="entry name" value="Ribosomal_uL10-like_sf"/>
</dbReference>
<sequence>MPKTRTQKEQSVADLTDKFKKMKGAVLVDYKGLKVKDAQKIREKSWAEAVDYEVIKKSLLKLALKNAGLESTVDPKKLEGNIGLVTGYSDEVTTAKFAATTAKEFEAFKILGGLFEGKFVDTNQIKALASLPSRVELLAKLVGTVKAPISGFVNVLAGNLRGLVQVLNAIKESKS</sequence>
<keyword evidence="3 5" id="KW-0687">Ribonucleoprotein</keyword>
<dbReference type="GO" id="GO:0070180">
    <property type="term" value="F:large ribosomal subunit rRNA binding"/>
    <property type="evidence" value="ECO:0007669"/>
    <property type="project" value="UniProtKB-UniRule"/>
</dbReference>
<evidence type="ECO:0000313" key="6">
    <source>
        <dbReference type="EMBL" id="OGL80085.1"/>
    </source>
</evidence>
<dbReference type="PANTHER" id="PTHR11560">
    <property type="entry name" value="39S RIBOSOMAL PROTEIN L10, MITOCHONDRIAL"/>
    <property type="match status" value="1"/>
</dbReference>
<proteinExistence type="inferred from homology"/>
<accession>A0A1F7UPB6</accession>
<evidence type="ECO:0000313" key="7">
    <source>
        <dbReference type="Proteomes" id="UP000176897"/>
    </source>
</evidence>